<feature type="transmembrane region" description="Helical" evidence="1">
    <location>
        <begin position="6"/>
        <end position="29"/>
    </location>
</feature>
<keyword evidence="3" id="KW-1185">Reference proteome</keyword>
<protein>
    <submittedName>
        <fullName evidence="2">Uncharacterized protein</fullName>
    </submittedName>
</protein>
<organism evidence="2 3">
    <name type="scientific">Desulfobacula phenolica</name>
    <dbReference type="NCBI Taxonomy" id="90732"/>
    <lineage>
        <taxon>Bacteria</taxon>
        <taxon>Pseudomonadati</taxon>
        <taxon>Thermodesulfobacteriota</taxon>
        <taxon>Desulfobacteria</taxon>
        <taxon>Desulfobacterales</taxon>
        <taxon>Desulfobacteraceae</taxon>
        <taxon>Desulfobacula</taxon>
    </lineage>
</organism>
<evidence type="ECO:0000313" key="2">
    <source>
        <dbReference type="EMBL" id="SDT85790.1"/>
    </source>
</evidence>
<gene>
    <name evidence="2" type="ORF">SAMN04487931_10291</name>
</gene>
<dbReference type="RefSeq" id="WP_092230254.1">
    <property type="nucleotide sequence ID" value="NZ_FNLL01000002.1"/>
</dbReference>
<accession>A0A1H2DSC8</accession>
<evidence type="ECO:0000313" key="3">
    <source>
        <dbReference type="Proteomes" id="UP000199608"/>
    </source>
</evidence>
<dbReference type="Pfam" id="PF19610">
    <property type="entry name" value="DUF6115"/>
    <property type="match status" value="1"/>
</dbReference>
<sequence length="194" mass="22218">MMELFSIEFWITILFFVNFFLAIFLFVFVKKINRLNLAGPDTSHQDDGQEGAKIAFGSAADIIEMLEPLVEESRKAAISFDQQIKEKKRLVKELNNALDARVISINRSLSRADALQKKMEKNTPIFKPSSSLPNTINLNASSNAMIDHQHRIIEMYNQQFDIDSIAQQLSIPKGEVQLVIELKKKFIEMEKNSR</sequence>
<proteinExistence type="predicted"/>
<dbReference type="Proteomes" id="UP000199608">
    <property type="component" value="Unassembled WGS sequence"/>
</dbReference>
<dbReference type="InterPro" id="IPR046118">
    <property type="entry name" value="DUF6115"/>
</dbReference>
<reference evidence="3" key="1">
    <citation type="submission" date="2016-10" db="EMBL/GenBank/DDBJ databases">
        <authorList>
            <person name="Varghese N."/>
            <person name="Submissions S."/>
        </authorList>
    </citation>
    <scope>NUCLEOTIDE SEQUENCE [LARGE SCALE GENOMIC DNA]</scope>
    <source>
        <strain evidence="3">DSM 3384</strain>
    </source>
</reference>
<dbReference type="EMBL" id="FNLL01000002">
    <property type="protein sequence ID" value="SDT85790.1"/>
    <property type="molecule type" value="Genomic_DNA"/>
</dbReference>
<keyword evidence="1" id="KW-0472">Membrane</keyword>
<keyword evidence="1" id="KW-1133">Transmembrane helix</keyword>
<evidence type="ECO:0000256" key="1">
    <source>
        <dbReference type="SAM" id="Phobius"/>
    </source>
</evidence>
<name>A0A1H2DSC8_9BACT</name>
<keyword evidence="1" id="KW-0812">Transmembrane</keyword>
<dbReference type="AlphaFoldDB" id="A0A1H2DSC8"/>